<reference evidence="3 4" key="1">
    <citation type="journal article" date="2007" name="Nature">
        <title>Evolution of genes and genomes on the Drosophila phylogeny.</title>
        <authorList>
            <consortium name="Drosophila 12 Genomes Consortium"/>
            <person name="Clark A.G."/>
            <person name="Eisen M.B."/>
            <person name="Smith D.R."/>
            <person name="Bergman C.M."/>
            <person name="Oliver B."/>
            <person name="Markow T.A."/>
            <person name="Kaufman T.C."/>
            <person name="Kellis M."/>
            <person name="Gelbart W."/>
            <person name="Iyer V.N."/>
            <person name="Pollard D.A."/>
            <person name="Sackton T.B."/>
            <person name="Larracuente A.M."/>
            <person name="Singh N.D."/>
            <person name="Abad J.P."/>
            <person name="Abt D.N."/>
            <person name="Adryan B."/>
            <person name="Aguade M."/>
            <person name="Akashi H."/>
            <person name="Anderson W.W."/>
            <person name="Aquadro C.F."/>
            <person name="Ardell D.H."/>
            <person name="Arguello R."/>
            <person name="Artieri C.G."/>
            <person name="Barbash D.A."/>
            <person name="Barker D."/>
            <person name="Barsanti P."/>
            <person name="Batterham P."/>
            <person name="Batzoglou S."/>
            <person name="Begun D."/>
            <person name="Bhutkar A."/>
            <person name="Blanco E."/>
            <person name="Bosak S.A."/>
            <person name="Bradley R.K."/>
            <person name="Brand A.D."/>
            <person name="Brent M.R."/>
            <person name="Brooks A.N."/>
            <person name="Brown R.H."/>
            <person name="Butlin R.K."/>
            <person name="Caggese C."/>
            <person name="Calvi B.R."/>
            <person name="Bernardo de Carvalho A."/>
            <person name="Caspi A."/>
            <person name="Castrezana S."/>
            <person name="Celniker S.E."/>
            <person name="Chang J.L."/>
            <person name="Chapple C."/>
            <person name="Chatterji S."/>
            <person name="Chinwalla A."/>
            <person name="Civetta A."/>
            <person name="Clifton S.W."/>
            <person name="Comeron J.M."/>
            <person name="Costello J.C."/>
            <person name="Coyne J.A."/>
            <person name="Daub J."/>
            <person name="David R.G."/>
            <person name="Delcher A.L."/>
            <person name="Delehaunty K."/>
            <person name="Do C.B."/>
            <person name="Ebling H."/>
            <person name="Edwards K."/>
            <person name="Eickbush T."/>
            <person name="Evans J.D."/>
            <person name="Filipski A."/>
            <person name="Findeiss S."/>
            <person name="Freyhult E."/>
            <person name="Fulton L."/>
            <person name="Fulton R."/>
            <person name="Garcia A.C."/>
            <person name="Gardiner A."/>
            <person name="Garfield D.A."/>
            <person name="Garvin B.E."/>
            <person name="Gibson G."/>
            <person name="Gilbert D."/>
            <person name="Gnerre S."/>
            <person name="Godfrey J."/>
            <person name="Good R."/>
            <person name="Gotea V."/>
            <person name="Gravely B."/>
            <person name="Greenberg A.J."/>
            <person name="Griffiths-Jones S."/>
            <person name="Gross S."/>
            <person name="Guigo R."/>
            <person name="Gustafson E.A."/>
            <person name="Haerty W."/>
            <person name="Hahn M.W."/>
            <person name="Halligan D.L."/>
            <person name="Halpern A.L."/>
            <person name="Halter G.M."/>
            <person name="Han M.V."/>
            <person name="Heger A."/>
            <person name="Hillier L."/>
            <person name="Hinrichs A.S."/>
            <person name="Holmes I."/>
            <person name="Hoskins R.A."/>
            <person name="Hubisz M.J."/>
            <person name="Hultmark D."/>
            <person name="Huntley M.A."/>
            <person name="Jaffe D.B."/>
            <person name="Jagadeeshan S."/>
            <person name="Jeck W.R."/>
            <person name="Johnson J."/>
            <person name="Jones C.D."/>
            <person name="Jordan W.C."/>
            <person name="Karpen G.H."/>
            <person name="Kataoka E."/>
            <person name="Keightley P.D."/>
            <person name="Kheradpour P."/>
            <person name="Kirkness E.F."/>
            <person name="Koerich L.B."/>
            <person name="Kristiansen K."/>
            <person name="Kudrna D."/>
            <person name="Kulathinal R.J."/>
            <person name="Kumar S."/>
            <person name="Kwok R."/>
            <person name="Lander E."/>
            <person name="Langley C.H."/>
            <person name="Lapoint R."/>
            <person name="Lazzaro B.P."/>
            <person name="Lee S.J."/>
            <person name="Levesque L."/>
            <person name="Li R."/>
            <person name="Lin C.F."/>
            <person name="Lin M.F."/>
            <person name="Lindblad-Toh K."/>
            <person name="Llopart A."/>
            <person name="Long M."/>
            <person name="Low L."/>
            <person name="Lozovsky E."/>
            <person name="Lu J."/>
            <person name="Luo M."/>
            <person name="Machado C.A."/>
            <person name="Makalowski W."/>
            <person name="Marzo M."/>
            <person name="Matsuda M."/>
            <person name="Matzkin L."/>
            <person name="McAllister B."/>
            <person name="McBride C.S."/>
            <person name="McKernan B."/>
            <person name="McKernan K."/>
            <person name="Mendez-Lago M."/>
            <person name="Minx P."/>
            <person name="Mollenhauer M.U."/>
            <person name="Montooth K."/>
            <person name="Mount S.M."/>
            <person name="Mu X."/>
            <person name="Myers E."/>
            <person name="Negre B."/>
            <person name="Newfeld S."/>
            <person name="Nielsen R."/>
            <person name="Noor M.A."/>
            <person name="O'Grady P."/>
            <person name="Pachter L."/>
            <person name="Papaceit M."/>
            <person name="Parisi M.J."/>
            <person name="Parisi M."/>
            <person name="Parts L."/>
            <person name="Pedersen J.S."/>
            <person name="Pesole G."/>
            <person name="Phillippy A.M."/>
            <person name="Ponting C.P."/>
            <person name="Pop M."/>
            <person name="Porcelli D."/>
            <person name="Powell J.R."/>
            <person name="Prohaska S."/>
            <person name="Pruitt K."/>
            <person name="Puig M."/>
            <person name="Quesneville H."/>
            <person name="Ram K.R."/>
            <person name="Rand D."/>
            <person name="Rasmussen M.D."/>
            <person name="Reed L.K."/>
            <person name="Reenan R."/>
            <person name="Reily A."/>
            <person name="Remington K.A."/>
            <person name="Rieger T.T."/>
            <person name="Ritchie M.G."/>
            <person name="Robin C."/>
            <person name="Rogers Y.H."/>
            <person name="Rohde C."/>
            <person name="Rozas J."/>
            <person name="Rubenfield M.J."/>
            <person name="Ruiz A."/>
            <person name="Russo S."/>
            <person name="Salzberg S.L."/>
            <person name="Sanchez-Gracia A."/>
            <person name="Saranga D.J."/>
            <person name="Sato H."/>
            <person name="Schaeffer S.W."/>
            <person name="Schatz M.C."/>
            <person name="Schlenke T."/>
            <person name="Schwartz R."/>
            <person name="Segarra C."/>
            <person name="Singh R.S."/>
            <person name="Sirot L."/>
            <person name="Sirota M."/>
            <person name="Sisneros N.B."/>
            <person name="Smith C.D."/>
            <person name="Smith T.F."/>
            <person name="Spieth J."/>
            <person name="Stage D.E."/>
            <person name="Stark A."/>
            <person name="Stephan W."/>
            <person name="Strausberg R.L."/>
            <person name="Strempel S."/>
            <person name="Sturgill D."/>
            <person name="Sutton G."/>
            <person name="Sutton G.G."/>
            <person name="Tao W."/>
            <person name="Teichmann S."/>
            <person name="Tobari Y.N."/>
            <person name="Tomimura Y."/>
            <person name="Tsolas J.M."/>
            <person name="Valente V.L."/>
            <person name="Venter E."/>
            <person name="Venter J.C."/>
            <person name="Vicario S."/>
            <person name="Vieira F.G."/>
            <person name="Vilella A.J."/>
            <person name="Villasante A."/>
            <person name="Walenz B."/>
            <person name="Wang J."/>
            <person name="Wasserman M."/>
            <person name="Watts T."/>
            <person name="Wilson D."/>
            <person name="Wilson R.K."/>
            <person name="Wing R.A."/>
            <person name="Wolfner M.F."/>
            <person name="Wong A."/>
            <person name="Wong G.K."/>
            <person name="Wu C.I."/>
            <person name="Wu G."/>
            <person name="Yamamoto D."/>
            <person name="Yang H.P."/>
            <person name="Yang S.P."/>
            <person name="Yorke J.A."/>
            <person name="Yoshida K."/>
            <person name="Zdobnov E."/>
            <person name="Zhang P."/>
            <person name="Zhang Y."/>
            <person name="Zimin A.V."/>
            <person name="Baldwin J."/>
            <person name="Abdouelleil A."/>
            <person name="Abdulkadir J."/>
            <person name="Abebe A."/>
            <person name="Abera B."/>
            <person name="Abreu J."/>
            <person name="Acer S.C."/>
            <person name="Aftuck L."/>
            <person name="Alexander A."/>
            <person name="An P."/>
            <person name="Anderson E."/>
            <person name="Anderson S."/>
            <person name="Arachi H."/>
            <person name="Azer M."/>
            <person name="Bachantsang P."/>
            <person name="Barry A."/>
            <person name="Bayul T."/>
            <person name="Berlin A."/>
            <person name="Bessette D."/>
            <person name="Bloom T."/>
            <person name="Blye J."/>
            <person name="Boguslavskiy L."/>
            <person name="Bonnet C."/>
            <person name="Boukhgalter B."/>
            <person name="Bourzgui I."/>
            <person name="Brown A."/>
            <person name="Cahill P."/>
            <person name="Channer S."/>
            <person name="Cheshatsang Y."/>
            <person name="Chuda L."/>
            <person name="Citroen M."/>
            <person name="Collymore A."/>
            <person name="Cooke P."/>
            <person name="Costello M."/>
            <person name="D'Aco K."/>
            <person name="Daza R."/>
            <person name="De Haan G."/>
            <person name="DeGray S."/>
            <person name="DeMaso C."/>
            <person name="Dhargay N."/>
            <person name="Dooley K."/>
            <person name="Dooley E."/>
            <person name="Doricent M."/>
            <person name="Dorje P."/>
            <person name="Dorjee K."/>
            <person name="Dupes A."/>
            <person name="Elong R."/>
            <person name="Falk J."/>
            <person name="Farina A."/>
            <person name="Faro S."/>
            <person name="Ferguson D."/>
            <person name="Fisher S."/>
            <person name="Foley C.D."/>
            <person name="Franke A."/>
            <person name="Friedrich D."/>
            <person name="Gadbois L."/>
            <person name="Gearin G."/>
            <person name="Gearin C.R."/>
            <person name="Giannoukos G."/>
            <person name="Goode T."/>
            <person name="Graham J."/>
            <person name="Grandbois E."/>
            <person name="Grewal S."/>
            <person name="Gyaltsen K."/>
            <person name="Hafez N."/>
            <person name="Hagos B."/>
            <person name="Hall J."/>
            <person name="Henson C."/>
            <person name="Hollinger A."/>
            <person name="Honan T."/>
            <person name="Huard M.D."/>
            <person name="Hughes L."/>
            <person name="Hurhula B."/>
            <person name="Husby M.E."/>
            <person name="Kamat A."/>
            <person name="Kanga B."/>
            <person name="Kashin S."/>
            <person name="Khazanovich D."/>
            <person name="Kisner P."/>
            <person name="Lance K."/>
            <person name="Lara M."/>
            <person name="Lee W."/>
            <person name="Lennon N."/>
            <person name="Letendre F."/>
            <person name="LeVine R."/>
            <person name="Lipovsky A."/>
            <person name="Liu X."/>
            <person name="Liu J."/>
            <person name="Liu S."/>
            <person name="Lokyitsang T."/>
            <person name="Lokyitsang Y."/>
            <person name="Lubonja R."/>
            <person name="Lui A."/>
            <person name="MacDonald P."/>
            <person name="Magnisalis V."/>
            <person name="Maru K."/>
            <person name="Matthews C."/>
            <person name="McCusker W."/>
            <person name="McDonough S."/>
            <person name="Mehta T."/>
            <person name="Meldrim J."/>
            <person name="Meneus L."/>
            <person name="Mihai O."/>
            <person name="Mihalev A."/>
            <person name="Mihova T."/>
            <person name="Mittelman R."/>
            <person name="Mlenga V."/>
            <person name="Montmayeur A."/>
            <person name="Mulrain L."/>
            <person name="Navidi A."/>
            <person name="Naylor J."/>
            <person name="Negash T."/>
            <person name="Nguyen T."/>
            <person name="Nguyen N."/>
            <person name="Nicol R."/>
            <person name="Norbu C."/>
            <person name="Norbu N."/>
            <person name="Novod N."/>
            <person name="O'Neill B."/>
            <person name="Osman S."/>
            <person name="Markiewicz E."/>
            <person name="Oyono O.L."/>
            <person name="Patti C."/>
            <person name="Phunkhang P."/>
            <person name="Pierre F."/>
            <person name="Priest M."/>
            <person name="Raghuraman S."/>
            <person name="Rege F."/>
            <person name="Reyes R."/>
            <person name="Rise C."/>
            <person name="Rogov P."/>
            <person name="Ross K."/>
            <person name="Ryan E."/>
            <person name="Settipalli S."/>
            <person name="Shea T."/>
            <person name="Sherpa N."/>
            <person name="Shi L."/>
            <person name="Shih D."/>
            <person name="Sparrow T."/>
            <person name="Spaulding J."/>
            <person name="Stalker J."/>
            <person name="Stange-Thomann N."/>
            <person name="Stavropoulos S."/>
            <person name="Stone C."/>
            <person name="Strader C."/>
            <person name="Tesfaye S."/>
            <person name="Thomson T."/>
            <person name="Thoulutsang Y."/>
            <person name="Thoulutsang D."/>
            <person name="Topham K."/>
            <person name="Topping I."/>
            <person name="Tsamla T."/>
            <person name="Vassiliev H."/>
            <person name="Vo A."/>
            <person name="Wangchuk T."/>
            <person name="Wangdi T."/>
            <person name="Weiand M."/>
            <person name="Wilkinson J."/>
            <person name="Wilson A."/>
            <person name="Yadav S."/>
            <person name="Young G."/>
            <person name="Yu Q."/>
            <person name="Zembek L."/>
            <person name="Zhong D."/>
            <person name="Zimmer A."/>
            <person name="Zwirko Z."/>
            <person name="Jaffe D.B."/>
            <person name="Alvarez P."/>
            <person name="Brockman W."/>
            <person name="Butler J."/>
            <person name="Chin C."/>
            <person name="Gnerre S."/>
            <person name="Grabherr M."/>
            <person name="Kleber M."/>
            <person name="Mauceli E."/>
            <person name="MacCallum I."/>
        </authorList>
    </citation>
    <scope>NUCLEOTIDE SEQUENCE [LARGE SCALE GENOMIC DNA]</scope>
    <source>
        <strain evidence="3 4">TSC#14021-0224.01</strain>
    </source>
</reference>
<organism evidence="3 4">
    <name type="scientific">Drosophila erecta</name>
    <name type="common">Fruit fly</name>
    <dbReference type="NCBI Taxonomy" id="7220"/>
    <lineage>
        <taxon>Eukaryota</taxon>
        <taxon>Metazoa</taxon>
        <taxon>Ecdysozoa</taxon>
        <taxon>Arthropoda</taxon>
        <taxon>Hexapoda</taxon>
        <taxon>Insecta</taxon>
        <taxon>Pterygota</taxon>
        <taxon>Neoptera</taxon>
        <taxon>Endopterygota</taxon>
        <taxon>Diptera</taxon>
        <taxon>Brachycera</taxon>
        <taxon>Muscomorpha</taxon>
        <taxon>Ephydroidea</taxon>
        <taxon>Drosophilidae</taxon>
        <taxon>Drosophila</taxon>
        <taxon>Sophophora</taxon>
    </lineage>
</organism>
<feature type="compositionally biased region" description="Basic and acidic residues" evidence="1">
    <location>
        <begin position="74"/>
        <end position="83"/>
    </location>
</feature>
<protein>
    <submittedName>
        <fullName evidence="3">Uncharacterized protein</fullName>
    </submittedName>
</protein>
<feature type="chain" id="PRO_5006263500" evidence="2">
    <location>
        <begin position="23"/>
        <end position="83"/>
    </location>
</feature>
<dbReference type="AlphaFoldDB" id="A0A0Q5TQT9"/>
<dbReference type="Proteomes" id="UP000008711">
    <property type="component" value="Unassembled WGS sequence"/>
</dbReference>
<accession>A0A0Q5TQT9</accession>
<feature type="signal peptide" evidence="2">
    <location>
        <begin position="1"/>
        <end position="22"/>
    </location>
</feature>
<evidence type="ECO:0000313" key="3">
    <source>
        <dbReference type="EMBL" id="KQS32548.1"/>
    </source>
</evidence>
<name>A0A0Q5TQT9_DROER</name>
<evidence type="ECO:0000313" key="4">
    <source>
        <dbReference type="Proteomes" id="UP000008711"/>
    </source>
</evidence>
<sequence length="83" mass="8971">MSPKFALAILLLSCVLLGMANAQLNRGHLKSTRPRMNGENPLPPNFPPPADIPENRGGLTTVDCTPNLLASNIRDTRNPKSKP</sequence>
<keyword evidence="2" id="KW-0732">Signal</keyword>
<proteinExistence type="predicted"/>
<feature type="compositionally biased region" description="Pro residues" evidence="1">
    <location>
        <begin position="41"/>
        <end position="51"/>
    </location>
</feature>
<dbReference type="OrthoDB" id="7864137at2759"/>
<reference evidence="3 4" key="2">
    <citation type="journal article" date="2008" name="Bioinformatics">
        <title>Assembly reconciliation.</title>
        <authorList>
            <person name="Zimin A.V."/>
            <person name="Smith D.R."/>
            <person name="Sutton G."/>
            <person name="Yorke J.A."/>
        </authorList>
    </citation>
    <scope>NUCLEOTIDE SEQUENCE [LARGE SCALE GENOMIC DNA]</scope>
    <source>
        <strain evidence="3 4">TSC#14021-0224.01</strain>
    </source>
</reference>
<evidence type="ECO:0000256" key="2">
    <source>
        <dbReference type="SAM" id="SignalP"/>
    </source>
</evidence>
<dbReference type="EMBL" id="CH954297">
    <property type="protein sequence ID" value="KQS32548.1"/>
    <property type="molecule type" value="Genomic_DNA"/>
</dbReference>
<feature type="region of interest" description="Disordered" evidence="1">
    <location>
        <begin position="29"/>
        <end position="83"/>
    </location>
</feature>
<gene>
    <name evidence="3" type="primary">Dere\GG27183</name>
    <name evidence="3" type="synonym">GG27183</name>
    <name evidence="3" type="ORF">Dere_GG27183</name>
</gene>
<keyword evidence="4" id="KW-1185">Reference proteome</keyword>
<evidence type="ECO:0000256" key="1">
    <source>
        <dbReference type="SAM" id="MobiDB-lite"/>
    </source>
</evidence>